<evidence type="ECO:0000313" key="2">
    <source>
        <dbReference type="Proteomes" id="UP000277204"/>
    </source>
</evidence>
<dbReference type="Proteomes" id="UP000277204">
    <property type="component" value="Unassembled WGS sequence"/>
</dbReference>
<dbReference type="AlphaFoldDB" id="A0A183LFN4"/>
<accession>A0A183LFN4</accession>
<evidence type="ECO:0000313" key="1">
    <source>
        <dbReference type="EMBL" id="VDO55471.1"/>
    </source>
</evidence>
<dbReference type="EMBL" id="UZAI01000672">
    <property type="protein sequence ID" value="VDO55471.1"/>
    <property type="molecule type" value="Genomic_DNA"/>
</dbReference>
<proteinExistence type="predicted"/>
<name>A0A183LFN4_9TREM</name>
<keyword evidence="2" id="KW-1185">Reference proteome</keyword>
<dbReference type="STRING" id="48269.A0A183LFN4"/>
<organism evidence="1 2">
    <name type="scientific">Schistosoma margrebowiei</name>
    <dbReference type="NCBI Taxonomy" id="48269"/>
    <lineage>
        <taxon>Eukaryota</taxon>
        <taxon>Metazoa</taxon>
        <taxon>Spiralia</taxon>
        <taxon>Lophotrochozoa</taxon>
        <taxon>Platyhelminthes</taxon>
        <taxon>Trematoda</taxon>
        <taxon>Digenea</taxon>
        <taxon>Strigeidida</taxon>
        <taxon>Schistosomatoidea</taxon>
        <taxon>Schistosomatidae</taxon>
        <taxon>Schistosoma</taxon>
    </lineage>
</organism>
<protein>
    <submittedName>
        <fullName evidence="1">Uncharacterized protein</fullName>
    </submittedName>
</protein>
<reference evidence="1 2" key="1">
    <citation type="submission" date="2018-11" db="EMBL/GenBank/DDBJ databases">
        <authorList>
            <consortium name="Pathogen Informatics"/>
        </authorList>
    </citation>
    <scope>NUCLEOTIDE SEQUENCE [LARGE SCALE GENOMIC DNA]</scope>
    <source>
        <strain evidence="1 2">Zambia</strain>
    </source>
</reference>
<gene>
    <name evidence="1" type="ORF">SMRZ_LOCUS2609</name>
</gene>
<sequence length="471" mass="51857">MLNDIDLFNTLPKGANIFAPQTNDNFCVEGTSNSSSPLNFGAKQPLRPFSHPSHLCHKDLTSHCLEDHVHAPVLSYTRPSSTPASSKCLKHAAKKLVDFFPFPVTVGYSNQLCGESPAIEKLELCRPNSFTPSRFTPLKEDSSVDPVVDDLVNNTIPYEVDDKDSSFTTQAFTSTGDNEVYDSEVPSVYDHNQPLNRTGTVRAGVKRPHSTALCYTHYSDGGDPLTRPFSAPKRLIEEMHVSSNLNSILPSPDDTPISSVKFSNTNPDAPKSTLEALVASTSPLTFFPHEFPIDSECDEKFPEFAPQVSHSLMNKNIMNDLSYSVDLTSPNTEFSVKGEVDLNAINSVPSSKSMTSLDLNDPNFKCPNSHGSHKSVYNDLGLISDVLENNNTSAATHMNEYVQAIRTYAAELCPVDCVILLEHCRPFNCDSLFMKYFRDQYLCPILSNLNGGPPLNADFGRDECVSAIIMI</sequence>